<comment type="caution">
    <text evidence="4">The sequence shown here is derived from an EMBL/GenBank/DDBJ whole genome shotgun (WGS) entry which is preliminary data.</text>
</comment>
<dbReference type="OrthoDB" id="92161at2759"/>
<dbReference type="Proteomes" id="UP000747110">
    <property type="component" value="Unassembled WGS sequence"/>
</dbReference>
<dbReference type="PANTHER" id="PTHR42695">
    <property type="entry name" value="GLUTAMINE AMIDOTRANSFERASE YLR126C-RELATED"/>
    <property type="match status" value="1"/>
</dbReference>
<dbReference type="Pfam" id="PF00117">
    <property type="entry name" value="GATase"/>
    <property type="match status" value="1"/>
</dbReference>
<dbReference type="SUPFAM" id="SSF52317">
    <property type="entry name" value="Class I glutamine amidotransferase-like"/>
    <property type="match status" value="1"/>
</dbReference>
<feature type="non-terminal residue" evidence="4">
    <location>
        <position position="350"/>
    </location>
</feature>
<dbReference type="InterPro" id="IPR029062">
    <property type="entry name" value="Class_I_gatase-like"/>
</dbReference>
<feature type="compositionally biased region" description="Low complexity" evidence="2">
    <location>
        <begin position="148"/>
        <end position="164"/>
    </location>
</feature>
<evidence type="ECO:0000256" key="2">
    <source>
        <dbReference type="SAM" id="MobiDB-lite"/>
    </source>
</evidence>
<evidence type="ECO:0000313" key="4">
    <source>
        <dbReference type="EMBL" id="GIL82966.1"/>
    </source>
</evidence>
<reference evidence="4" key="1">
    <citation type="journal article" date="2021" name="Proc. Natl. Acad. Sci. U.S.A.">
        <title>Three genomes in the algal genus Volvox reveal the fate of a haploid sex-determining region after a transition to homothallism.</title>
        <authorList>
            <person name="Yamamoto K."/>
            <person name="Hamaji T."/>
            <person name="Kawai-Toyooka H."/>
            <person name="Matsuzaki R."/>
            <person name="Takahashi F."/>
            <person name="Nishimura Y."/>
            <person name="Kawachi M."/>
            <person name="Noguchi H."/>
            <person name="Minakuchi Y."/>
            <person name="Umen J.G."/>
            <person name="Toyoda A."/>
            <person name="Nozaki H."/>
        </authorList>
    </citation>
    <scope>NUCLEOTIDE SEQUENCE</scope>
    <source>
        <strain evidence="4">NIES-3786</strain>
    </source>
</reference>
<organism evidence="4 5">
    <name type="scientific">Volvox reticuliferus</name>
    <dbReference type="NCBI Taxonomy" id="1737510"/>
    <lineage>
        <taxon>Eukaryota</taxon>
        <taxon>Viridiplantae</taxon>
        <taxon>Chlorophyta</taxon>
        <taxon>core chlorophytes</taxon>
        <taxon>Chlorophyceae</taxon>
        <taxon>CS clade</taxon>
        <taxon>Chlamydomonadales</taxon>
        <taxon>Volvocaceae</taxon>
        <taxon>Volvox</taxon>
    </lineage>
</organism>
<comment type="similarity">
    <text evidence="1">Belongs to the peptidase C26 family.</text>
</comment>
<evidence type="ECO:0000313" key="5">
    <source>
        <dbReference type="Proteomes" id="UP000747110"/>
    </source>
</evidence>
<dbReference type="AlphaFoldDB" id="A0A8J4CM97"/>
<gene>
    <name evidence="4" type="ORF">Vretifemale_11651</name>
</gene>
<dbReference type="InterPro" id="IPR017926">
    <property type="entry name" value="GATASE"/>
</dbReference>
<proteinExistence type="inferred from homology"/>
<feature type="domain" description="Glutamine amidotransferase" evidence="3">
    <location>
        <begin position="47"/>
        <end position="111"/>
    </location>
</feature>
<dbReference type="EMBL" id="BNCP01000025">
    <property type="protein sequence ID" value="GIL82966.1"/>
    <property type="molecule type" value="Genomic_DNA"/>
</dbReference>
<accession>A0A8J4CM97</accession>
<evidence type="ECO:0000256" key="1">
    <source>
        <dbReference type="ARBA" id="ARBA00011083"/>
    </source>
</evidence>
<dbReference type="InterPro" id="IPR044992">
    <property type="entry name" value="ChyE-like"/>
</dbReference>
<dbReference type="GO" id="GO:0005829">
    <property type="term" value="C:cytosol"/>
    <property type="evidence" value="ECO:0007669"/>
    <property type="project" value="TreeGrafter"/>
</dbReference>
<sequence>MKIAIFTCEDAEKWKGWTERLWSGLLKAGENTFTTFRCHNGEFPDPTTCRDTYDAIVIGGSHYSAYDDLPWIRQLEQLLPGYINSGVRVVGCCFGHQILAKALGGTVGRNPSGRFVLGVENVIVDVTAARQCGLVLPRSPLPPTPAVGAASARGDPPAAASGAADSSGPIAPIGVVAAGVAPADVVIDVKGCKPAVGDGSGGLVPERFCLRMLQSHGDQVLTLPPGASLLATSGTAAHEMWALDNRCLAFQFHPELTPDLVYDKIWTALSASGRLSPEEAAVAEQQLKGGPETVDSDIFLEALAGFLRAPLPEPPSLPSTAAAGRASAAAAAAAAGAAASSGVQVAGELR</sequence>
<evidence type="ECO:0000259" key="3">
    <source>
        <dbReference type="Pfam" id="PF00117"/>
    </source>
</evidence>
<feature type="region of interest" description="Disordered" evidence="2">
    <location>
        <begin position="145"/>
        <end position="164"/>
    </location>
</feature>
<name>A0A8J4CM97_9CHLO</name>
<dbReference type="CDD" id="cd01741">
    <property type="entry name" value="GATase1_1"/>
    <property type="match status" value="1"/>
</dbReference>
<dbReference type="Gene3D" id="3.40.50.880">
    <property type="match status" value="1"/>
</dbReference>
<dbReference type="PANTHER" id="PTHR42695:SF5">
    <property type="entry name" value="GLUTAMINE AMIDOTRANSFERASE YLR126C-RELATED"/>
    <property type="match status" value="1"/>
</dbReference>
<protein>
    <recommendedName>
        <fullName evidence="3">Glutamine amidotransferase domain-containing protein</fullName>
    </recommendedName>
</protein>
<keyword evidence="5" id="KW-1185">Reference proteome</keyword>